<dbReference type="AlphaFoldDB" id="A0A386RH42"/>
<evidence type="ECO:0000313" key="16">
    <source>
        <dbReference type="Proteomes" id="UP000267794"/>
    </source>
</evidence>
<evidence type="ECO:0000256" key="8">
    <source>
        <dbReference type="ARBA" id="ARBA00022827"/>
    </source>
</evidence>
<dbReference type="InterPro" id="IPR040131">
    <property type="entry name" value="MnmG_N"/>
</dbReference>
<gene>
    <name evidence="12" type="primary">mnmG</name>
    <name evidence="12" type="synonym">gidA</name>
    <name evidence="15" type="ORF">BC335_2288</name>
</gene>
<organism evidence="15 16">
    <name type="scientific">Lactobacillus helveticus</name>
    <name type="common">Lactobacillus suntoryeus</name>
    <dbReference type="NCBI Taxonomy" id="1587"/>
    <lineage>
        <taxon>Bacteria</taxon>
        <taxon>Bacillati</taxon>
        <taxon>Bacillota</taxon>
        <taxon>Bacilli</taxon>
        <taxon>Lactobacillales</taxon>
        <taxon>Lactobacillaceae</taxon>
        <taxon>Lactobacillus</taxon>
    </lineage>
</organism>
<dbReference type="GO" id="GO:0030488">
    <property type="term" value="P:tRNA methylation"/>
    <property type="evidence" value="ECO:0007669"/>
    <property type="project" value="TreeGrafter"/>
</dbReference>
<dbReference type="Gene3D" id="3.50.50.60">
    <property type="entry name" value="FAD/NAD(P)-binding domain"/>
    <property type="match status" value="2"/>
</dbReference>
<dbReference type="PROSITE" id="PS01280">
    <property type="entry name" value="GIDA_1"/>
    <property type="match status" value="1"/>
</dbReference>
<dbReference type="FunFam" id="1.10.10.1800:FF:000001">
    <property type="entry name" value="tRNA uridine 5-carboxymethylaminomethyl modification enzyme MnmG"/>
    <property type="match status" value="1"/>
</dbReference>
<dbReference type="PROSITE" id="PS01281">
    <property type="entry name" value="GIDA_2"/>
    <property type="match status" value="1"/>
</dbReference>
<dbReference type="InterPro" id="IPR004416">
    <property type="entry name" value="MnmG"/>
</dbReference>
<comment type="function">
    <text evidence="2 12">NAD-binding protein involved in the addition of a carboxymethylaminomethyl (cmnm) group at the wobble position (U34) of certain tRNAs, forming tRNA-cmnm(5)s(2)U34.</text>
</comment>
<dbReference type="InterPro" id="IPR002218">
    <property type="entry name" value="MnmG-rel"/>
</dbReference>
<dbReference type="FunFam" id="1.10.150.570:FF:000001">
    <property type="entry name" value="tRNA uridine 5-carboxymethylaminomethyl modification enzyme MnmG"/>
    <property type="match status" value="1"/>
</dbReference>
<comment type="subcellular location">
    <subcellularLocation>
        <location evidence="12">Cytoplasm</location>
    </subcellularLocation>
</comment>
<evidence type="ECO:0000256" key="2">
    <source>
        <dbReference type="ARBA" id="ARBA00003717"/>
    </source>
</evidence>
<evidence type="ECO:0000259" key="14">
    <source>
        <dbReference type="SMART" id="SM01228"/>
    </source>
</evidence>
<evidence type="ECO:0000313" key="15">
    <source>
        <dbReference type="EMBL" id="AYE62625.1"/>
    </source>
</evidence>
<dbReference type="InterPro" id="IPR026904">
    <property type="entry name" value="MnmG_C"/>
</dbReference>
<dbReference type="FunFam" id="3.50.50.60:FF:000063">
    <property type="entry name" value="tRNA uridine 5-carboxymethylaminomethyl modification enzyme MnmG"/>
    <property type="match status" value="1"/>
</dbReference>
<feature type="binding site" evidence="12">
    <location>
        <begin position="16"/>
        <end position="21"/>
    </location>
    <ligand>
        <name>FAD</name>
        <dbReference type="ChEBI" id="CHEBI:57692"/>
    </ligand>
</feature>
<dbReference type="InterPro" id="IPR020595">
    <property type="entry name" value="MnmG-rel_CS"/>
</dbReference>
<dbReference type="Pfam" id="PF21680">
    <property type="entry name" value="GIDA_C_1st"/>
    <property type="match status" value="1"/>
</dbReference>
<dbReference type="PRINTS" id="PR00368">
    <property type="entry name" value="FADPNR"/>
</dbReference>
<evidence type="ECO:0000256" key="12">
    <source>
        <dbReference type="HAMAP-Rule" id="MF_00129"/>
    </source>
</evidence>
<protein>
    <recommendedName>
        <fullName evidence="4 12">tRNA uridine 5-carboxymethylaminomethyl modification enzyme MnmG</fullName>
    </recommendedName>
    <alternativeName>
        <fullName evidence="11 12">Glucose-inhibited division protein A</fullName>
    </alternativeName>
</protein>
<dbReference type="InterPro" id="IPR036188">
    <property type="entry name" value="FAD/NAD-bd_sf"/>
</dbReference>
<comment type="similarity">
    <text evidence="3 12">Belongs to the MnmG family.</text>
</comment>
<feature type="binding site" evidence="12">
    <location>
        <position position="374"/>
    </location>
    <ligand>
        <name>FAD</name>
        <dbReference type="ChEBI" id="CHEBI:57692"/>
    </ligand>
</feature>
<dbReference type="SMART" id="SM01228">
    <property type="entry name" value="GIDA_assoc_3"/>
    <property type="match status" value="1"/>
</dbReference>
<dbReference type="Proteomes" id="UP000267794">
    <property type="component" value="Chromosome"/>
</dbReference>
<evidence type="ECO:0000256" key="4">
    <source>
        <dbReference type="ARBA" id="ARBA00020461"/>
    </source>
</evidence>
<evidence type="ECO:0000256" key="13">
    <source>
        <dbReference type="SAM" id="MobiDB-lite"/>
    </source>
</evidence>
<keyword evidence="7 12" id="KW-0819">tRNA processing</keyword>
<dbReference type="Gene3D" id="1.10.150.570">
    <property type="entry name" value="GidA associated domain, C-terminal subdomain"/>
    <property type="match status" value="1"/>
</dbReference>
<dbReference type="GO" id="GO:0005829">
    <property type="term" value="C:cytosol"/>
    <property type="evidence" value="ECO:0007669"/>
    <property type="project" value="TreeGrafter"/>
</dbReference>
<dbReference type="SUPFAM" id="SSF51905">
    <property type="entry name" value="FAD/NAD(P)-binding domain"/>
    <property type="match status" value="1"/>
</dbReference>
<evidence type="ECO:0000256" key="9">
    <source>
        <dbReference type="ARBA" id="ARBA00023027"/>
    </source>
</evidence>
<keyword evidence="5 12" id="KW-0963">Cytoplasm</keyword>
<dbReference type="InterPro" id="IPR049312">
    <property type="entry name" value="GIDA_C_N"/>
</dbReference>
<dbReference type="PANTHER" id="PTHR11806:SF0">
    <property type="entry name" value="PROTEIN MTO1 HOMOLOG, MITOCHONDRIAL"/>
    <property type="match status" value="1"/>
</dbReference>
<accession>A0A386RH42</accession>
<dbReference type="Pfam" id="PF01134">
    <property type="entry name" value="GIDA"/>
    <property type="match status" value="1"/>
</dbReference>
<dbReference type="PANTHER" id="PTHR11806">
    <property type="entry name" value="GLUCOSE INHIBITED DIVISION PROTEIN A"/>
    <property type="match status" value="1"/>
</dbReference>
<evidence type="ECO:0000256" key="6">
    <source>
        <dbReference type="ARBA" id="ARBA00022630"/>
    </source>
</evidence>
<evidence type="ECO:0000256" key="3">
    <source>
        <dbReference type="ARBA" id="ARBA00007653"/>
    </source>
</evidence>
<feature type="binding site" evidence="12">
    <location>
        <begin position="277"/>
        <end position="291"/>
    </location>
    <ligand>
        <name>NAD(+)</name>
        <dbReference type="ChEBI" id="CHEBI:57540"/>
    </ligand>
</feature>
<evidence type="ECO:0000256" key="5">
    <source>
        <dbReference type="ARBA" id="ARBA00022490"/>
    </source>
</evidence>
<dbReference type="PRINTS" id="PR00411">
    <property type="entry name" value="PNDRDTASEI"/>
</dbReference>
<dbReference type="GO" id="GO:0050660">
    <property type="term" value="F:flavin adenine dinucleotide binding"/>
    <property type="evidence" value="ECO:0007669"/>
    <property type="project" value="UniProtKB-UniRule"/>
</dbReference>
<name>A0A386RH42_LACHE</name>
<evidence type="ECO:0000256" key="7">
    <source>
        <dbReference type="ARBA" id="ARBA00022694"/>
    </source>
</evidence>
<comment type="cofactor">
    <cofactor evidence="1 12">
        <name>FAD</name>
        <dbReference type="ChEBI" id="CHEBI:57692"/>
    </cofactor>
</comment>
<dbReference type="InterPro" id="IPR044920">
    <property type="entry name" value="MnmG_C_subdom_sf"/>
</dbReference>
<feature type="binding site" evidence="12">
    <location>
        <position position="128"/>
    </location>
    <ligand>
        <name>FAD</name>
        <dbReference type="ChEBI" id="CHEBI:57692"/>
    </ligand>
</feature>
<comment type="subunit">
    <text evidence="10 12">Homodimer. Heterotetramer of two MnmE and two MnmG subunits.</text>
</comment>
<reference evidence="15 16" key="1">
    <citation type="submission" date="2016-10" db="EMBL/GenBank/DDBJ databases">
        <title>Complete genomic sequencing of Lactobacillus helveticus LH99 and comparative genome analysis.</title>
        <authorList>
            <person name="Li N."/>
            <person name="You C."/>
            <person name="Liu Z."/>
        </authorList>
    </citation>
    <scope>NUCLEOTIDE SEQUENCE [LARGE SCALE GENOMIC DNA]</scope>
    <source>
        <strain evidence="15 16">LH99</strain>
    </source>
</reference>
<feature type="binding site" evidence="12">
    <location>
        <position position="183"/>
    </location>
    <ligand>
        <name>FAD</name>
        <dbReference type="ChEBI" id="CHEBI:57692"/>
    </ligand>
</feature>
<dbReference type="EMBL" id="CP017982">
    <property type="protein sequence ID" value="AYE62625.1"/>
    <property type="molecule type" value="Genomic_DNA"/>
</dbReference>
<evidence type="ECO:0000256" key="1">
    <source>
        <dbReference type="ARBA" id="ARBA00001974"/>
    </source>
</evidence>
<dbReference type="FunFam" id="3.50.50.60:FF:000002">
    <property type="entry name" value="tRNA uridine 5-carboxymethylaminomethyl modification enzyme MnmG"/>
    <property type="match status" value="1"/>
</dbReference>
<evidence type="ECO:0000256" key="10">
    <source>
        <dbReference type="ARBA" id="ARBA00025948"/>
    </source>
</evidence>
<dbReference type="NCBIfam" id="TIGR00136">
    <property type="entry name" value="mnmG_gidA"/>
    <property type="match status" value="1"/>
</dbReference>
<keyword evidence="9 12" id="KW-0520">NAD</keyword>
<dbReference type="HAMAP" id="MF_00129">
    <property type="entry name" value="MnmG_GidA"/>
    <property type="match status" value="1"/>
</dbReference>
<keyword evidence="6 12" id="KW-0285">Flavoprotein</keyword>
<feature type="domain" description="tRNA uridine 5-carboxymethylaminomethyl modification enzyme C-terminal subdomain" evidence="14">
    <location>
        <begin position="549"/>
        <end position="620"/>
    </location>
</feature>
<sequence>MIKTYDSNEYDVIVVGAGHAGCEAALASAHMGQKTLLVTIGLDMVAFMPCNPSVGGPAKGTVVREIDALGGQMGKNIDATYIQMRMLNTGKGPAVRALRAQADKWQYHEHMKDTIENTPNLTLRQAIVDQLVVEDGVCKGVITNTGAKYHAKSVVLTTGTAARGKIIIGELTYSSGPNNTTPSIKLSENLEKLGFKLRRFKTGTPPRVNGNTIDYSKTEEEPGDKTPRHFSYESKDVDYLKNQISCWMTYTNNGTHEIIRENLNRAPMFSGIIKGVGPRYCPSIEDKVVRFADKDRHQIFLEPEGRTTKEVYVGDFSTSMPEEIQLKMVHSVAGLEHAEMMRPGYAIEYDVVEPWQLKHTLETKNIKHLFTAGQMNGTSGYEEAAGQGLIAGINAALSAQDKPGFTLGRNDAYIGVLIDDLVTKGTNEPYRLLTSRAEYRLILRHDNADLRLTEYGHELGLISDERYEKFEEKKQAIRDAKERLHEITVHLSDDVQEFLKSIGQEPMKAGVKADVFLRRPNVKIADIERLTGEKIPGDRYVKEQVEIGIKYAGYIKKEETRIARLKRQEAKKIPADIDYEMIEGLATEARQKFEKIRPETLAQAERISGVNPADLAILSVYIQNGRYSKVKKYEAEDLKPSSYFAEKYGLEADATTGASQY</sequence>
<proteinExistence type="inferred from homology"/>
<evidence type="ECO:0000256" key="11">
    <source>
        <dbReference type="ARBA" id="ARBA00031800"/>
    </source>
</evidence>
<dbReference type="InterPro" id="IPR047001">
    <property type="entry name" value="MnmG_C_subdom"/>
</dbReference>
<dbReference type="RefSeq" id="WP_120357780.1">
    <property type="nucleotide sequence ID" value="NZ_CP017982.1"/>
</dbReference>
<dbReference type="Gene3D" id="1.10.10.1800">
    <property type="entry name" value="tRNA uridine 5-carboxymethylaminomethyl modification enzyme MnmG/GidA"/>
    <property type="match status" value="1"/>
</dbReference>
<dbReference type="Pfam" id="PF13932">
    <property type="entry name" value="SAM_GIDA_C"/>
    <property type="match status" value="1"/>
</dbReference>
<keyword evidence="8 12" id="KW-0274">FAD</keyword>
<feature type="region of interest" description="Disordered" evidence="13">
    <location>
        <begin position="206"/>
        <end position="230"/>
    </location>
</feature>
<dbReference type="GO" id="GO:0002098">
    <property type="term" value="P:tRNA wobble uridine modification"/>
    <property type="evidence" value="ECO:0007669"/>
    <property type="project" value="InterPro"/>
</dbReference>
<feature type="compositionally biased region" description="Basic and acidic residues" evidence="13">
    <location>
        <begin position="216"/>
        <end position="230"/>
    </location>
</feature>